<feature type="chain" id="PRO_5021716545" evidence="9">
    <location>
        <begin position="21"/>
        <end position="449"/>
    </location>
</feature>
<dbReference type="InterPro" id="IPR051204">
    <property type="entry name" value="ABC_transp_perm/SBD"/>
</dbReference>
<protein>
    <submittedName>
        <fullName evidence="11">ABC transporter permease subunit</fullName>
    </submittedName>
</protein>
<feature type="transmembrane region" description="Helical" evidence="8">
    <location>
        <begin position="358"/>
        <end position="376"/>
    </location>
</feature>
<evidence type="ECO:0000256" key="7">
    <source>
        <dbReference type="ARBA" id="ARBA00035652"/>
    </source>
</evidence>
<comment type="similarity">
    <text evidence="6">In the C-terminal section; belongs to the OsmX family.</text>
</comment>
<gene>
    <name evidence="11" type="ORF">E6K80_07570</name>
</gene>
<proteinExistence type="inferred from homology"/>
<evidence type="ECO:0000256" key="1">
    <source>
        <dbReference type="ARBA" id="ARBA00004141"/>
    </source>
</evidence>
<dbReference type="Gene3D" id="3.40.190.10">
    <property type="entry name" value="Periplasmic binding protein-like II"/>
    <property type="match status" value="1"/>
</dbReference>
<dbReference type="CDD" id="cd06261">
    <property type="entry name" value="TM_PBP2"/>
    <property type="match status" value="1"/>
</dbReference>
<reference evidence="11 12" key="1">
    <citation type="journal article" date="2019" name="Nat. Microbiol.">
        <title>Mediterranean grassland soil C-N compound turnover is dependent on rainfall and depth, and is mediated by genomically divergent microorganisms.</title>
        <authorList>
            <person name="Diamond S."/>
            <person name="Andeer P.F."/>
            <person name="Li Z."/>
            <person name="Crits-Christoph A."/>
            <person name="Burstein D."/>
            <person name="Anantharaman K."/>
            <person name="Lane K.R."/>
            <person name="Thomas B.C."/>
            <person name="Pan C."/>
            <person name="Northen T.R."/>
            <person name="Banfield J.F."/>
        </authorList>
    </citation>
    <scope>NUCLEOTIDE SEQUENCE [LARGE SCALE GENOMIC DNA]</scope>
    <source>
        <strain evidence="11">WS_10</strain>
    </source>
</reference>
<comment type="similarity">
    <text evidence="8">Belongs to the binding-protein-dependent transport system permease family.</text>
</comment>
<comment type="caution">
    <text evidence="11">The sequence shown here is derived from an EMBL/GenBank/DDBJ whole genome shotgun (WGS) entry which is preliminary data.</text>
</comment>
<evidence type="ECO:0000313" key="12">
    <source>
        <dbReference type="Proteomes" id="UP000319836"/>
    </source>
</evidence>
<name>A0A538U4F7_UNCEI</name>
<feature type="non-terminal residue" evidence="11">
    <location>
        <position position="449"/>
    </location>
</feature>
<dbReference type="AlphaFoldDB" id="A0A538U4F7"/>
<feature type="transmembrane region" description="Helical" evidence="8">
    <location>
        <begin position="307"/>
        <end position="325"/>
    </location>
</feature>
<feature type="domain" description="ABC transmembrane type-1" evidence="10">
    <location>
        <begin position="301"/>
        <end position="449"/>
    </location>
</feature>
<dbReference type="GO" id="GO:0043190">
    <property type="term" value="C:ATP-binding cassette (ABC) transporter complex"/>
    <property type="evidence" value="ECO:0007669"/>
    <property type="project" value="InterPro"/>
</dbReference>
<keyword evidence="4 8" id="KW-1133">Transmembrane helix</keyword>
<keyword evidence="5 8" id="KW-0472">Membrane</keyword>
<dbReference type="SUPFAM" id="SSF53850">
    <property type="entry name" value="Periplasmic binding protein-like II"/>
    <property type="match status" value="1"/>
</dbReference>
<evidence type="ECO:0000256" key="4">
    <source>
        <dbReference type="ARBA" id="ARBA00022989"/>
    </source>
</evidence>
<dbReference type="EMBL" id="VBPA01000184">
    <property type="protein sequence ID" value="TMQ70741.1"/>
    <property type="molecule type" value="Genomic_DNA"/>
</dbReference>
<dbReference type="PROSITE" id="PS50928">
    <property type="entry name" value="ABC_TM1"/>
    <property type="match status" value="1"/>
</dbReference>
<dbReference type="GO" id="GO:0022857">
    <property type="term" value="F:transmembrane transporter activity"/>
    <property type="evidence" value="ECO:0007669"/>
    <property type="project" value="InterPro"/>
</dbReference>
<sequence>MRALPALVLALPLAAGTAAAAVTIGSKAFPESWVLGEALATAMREDGVAGVTHRNNLGGTEIVFEALRSGSVDAYPDYTGTIQEVILHSPRPLSLAEMRDRLAAEGIGVSDPIGFNDGYALAVTGAVARRYGLRTLSDLARHPELRLGLTHEFLGRADGFPGLAARYRLTARNVRGLEHELAYGALAAGSIDVTDIYTTDAQIQRLGLTLLEDDRRFFPRYDAVWLYRLDLERREPRALVSLRRLTHVIDEPRMIRANARVVLGGQSYQASADSLLAEISGRAAPAPSAPRSLLDSVSRNTAQHLKLVLVSLLAAILIGIPLGILATHSEPVAGAILSLAGLLQTVPSLALLAMLIPLLGIGILPALAALFLYSLLPIVRNTYVGLTTIPTPLAEAAEAIGLSARARLIRVRLPMASPAIMAGIKTSAVINVGTATLAALIGAGGLGER</sequence>
<accession>A0A538U4F7</accession>
<dbReference type="PANTHER" id="PTHR30177:SF4">
    <property type="entry name" value="OSMOPROTECTANT IMPORT PERMEASE PROTEIN OSMW"/>
    <property type="match status" value="1"/>
</dbReference>
<comment type="subcellular location">
    <subcellularLocation>
        <location evidence="8">Cell membrane</location>
        <topology evidence="8">Multi-pass membrane protein</topology>
    </subcellularLocation>
    <subcellularLocation>
        <location evidence="1">Membrane</location>
        <topology evidence="1">Multi-pass membrane protein</topology>
    </subcellularLocation>
</comment>
<keyword evidence="2 8" id="KW-0813">Transport</keyword>
<evidence type="ECO:0000256" key="8">
    <source>
        <dbReference type="RuleBase" id="RU363032"/>
    </source>
</evidence>
<evidence type="ECO:0000259" key="10">
    <source>
        <dbReference type="PROSITE" id="PS50928"/>
    </source>
</evidence>
<dbReference type="Gene3D" id="3.40.190.120">
    <property type="entry name" value="Osmoprotection protein (prox), domain 2"/>
    <property type="match status" value="1"/>
</dbReference>
<dbReference type="InterPro" id="IPR000515">
    <property type="entry name" value="MetI-like"/>
</dbReference>
<keyword evidence="3 8" id="KW-0812">Transmembrane</keyword>
<dbReference type="SUPFAM" id="SSF161098">
    <property type="entry name" value="MetI-like"/>
    <property type="match status" value="1"/>
</dbReference>
<organism evidence="11 12">
    <name type="scientific">Eiseniibacteriota bacterium</name>
    <dbReference type="NCBI Taxonomy" id="2212470"/>
    <lineage>
        <taxon>Bacteria</taxon>
        <taxon>Candidatus Eiseniibacteriota</taxon>
    </lineage>
</organism>
<evidence type="ECO:0000256" key="5">
    <source>
        <dbReference type="ARBA" id="ARBA00023136"/>
    </source>
</evidence>
<dbReference type="Pfam" id="PF04069">
    <property type="entry name" value="OpuAC"/>
    <property type="match status" value="1"/>
</dbReference>
<dbReference type="PANTHER" id="PTHR30177">
    <property type="entry name" value="GLYCINE BETAINE/L-PROLINE TRANSPORT SYSTEM PERMEASE PROTEIN PROW"/>
    <property type="match status" value="1"/>
</dbReference>
<feature type="signal peptide" evidence="9">
    <location>
        <begin position="1"/>
        <end position="20"/>
    </location>
</feature>
<evidence type="ECO:0000256" key="9">
    <source>
        <dbReference type="SAM" id="SignalP"/>
    </source>
</evidence>
<dbReference type="Gene3D" id="1.10.3720.10">
    <property type="entry name" value="MetI-like"/>
    <property type="match status" value="1"/>
</dbReference>
<comment type="similarity">
    <text evidence="7">In the N-terminal section; belongs to the binding-protein-dependent transport system permease family.</text>
</comment>
<evidence type="ECO:0000256" key="3">
    <source>
        <dbReference type="ARBA" id="ARBA00022692"/>
    </source>
</evidence>
<evidence type="ECO:0000313" key="11">
    <source>
        <dbReference type="EMBL" id="TMQ70741.1"/>
    </source>
</evidence>
<dbReference type="Pfam" id="PF00528">
    <property type="entry name" value="BPD_transp_1"/>
    <property type="match status" value="1"/>
</dbReference>
<evidence type="ECO:0000256" key="2">
    <source>
        <dbReference type="ARBA" id="ARBA00022448"/>
    </source>
</evidence>
<dbReference type="InterPro" id="IPR035906">
    <property type="entry name" value="MetI-like_sf"/>
</dbReference>
<evidence type="ECO:0000256" key="6">
    <source>
        <dbReference type="ARBA" id="ARBA00035642"/>
    </source>
</evidence>
<dbReference type="InterPro" id="IPR007210">
    <property type="entry name" value="ABC_Gly_betaine_transp_sub-bd"/>
</dbReference>
<dbReference type="Proteomes" id="UP000319836">
    <property type="component" value="Unassembled WGS sequence"/>
</dbReference>
<keyword evidence="9" id="KW-0732">Signal</keyword>
<dbReference type="GO" id="GO:0031460">
    <property type="term" value="P:glycine betaine transport"/>
    <property type="evidence" value="ECO:0007669"/>
    <property type="project" value="TreeGrafter"/>
</dbReference>